<reference evidence="4" key="2">
    <citation type="submission" date="2007-04" db="EMBL/GenBank/DDBJ databases">
        <title>The genome of the human body louse.</title>
        <authorList>
            <consortium name="The Human Body Louse Genome Consortium"/>
            <person name="Kirkness E."/>
            <person name="Walenz B."/>
            <person name="Hass B."/>
            <person name="Bruggner R."/>
            <person name="Strausberg R."/>
        </authorList>
    </citation>
    <scope>NUCLEOTIDE SEQUENCE</scope>
    <source>
        <strain evidence="4">USDA</strain>
    </source>
</reference>
<dbReference type="AlphaFoldDB" id="E0VCA1"/>
<dbReference type="GO" id="GO:0006108">
    <property type="term" value="P:malate metabolic process"/>
    <property type="evidence" value="ECO:0007669"/>
    <property type="project" value="InterPro"/>
</dbReference>
<dbReference type="HOGENOM" id="CLU_618653_0_0_1"/>
<protein>
    <submittedName>
        <fullName evidence="4 5">Malate dehydrogenase, putative</fullName>
        <ecNumber evidence="4">1.1.1.82</ecNumber>
    </submittedName>
</protein>
<feature type="domain" description="Lactate/malate dehydrogenase C-terminal" evidence="3">
    <location>
        <begin position="272"/>
        <end position="339"/>
    </location>
</feature>
<accession>E0VCA1</accession>
<dbReference type="EnsemblMetazoa" id="PHUM084760-RA">
    <property type="protein sequence ID" value="PHUM084760-PA"/>
    <property type="gene ID" value="PHUM084760"/>
</dbReference>
<gene>
    <name evidence="5" type="primary">8231507</name>
    <name evidence="4" type="ORF">Phum_PHUM084760</name>
</gene>
<reference evidence="4" key="1">
    <citation type="submission" date="2007-04" db="EMBL/GenBank/DDBJ databases">
        <title>Annotation of Pediculus humanus corporis strain USDA.</title>
        <authorList>
            <person name="Kirkness E."/>
            <person name="Hannick L."/>
            <person name="Hass B."/>
            <person name="Bruggner R."/>
            <person name="Lawson D."/>
            <person name="Bidwell S."/>
            <person name="Joardar V."/>
            <person name="Caler E."/>
            <person name="Walenz B."/>
            <person name="Inman J."/>
            <person name="Schobel S."/>
            <person name="Galinsky K."/>
            <person name="Amedeo P."/>
            <person name="Strausberg R."/>
        </authorList>
    </citation>
    <scope>NUCLEOTIDE SEQUENCE</scope>
    <source>
        <strain evidence="4">USDA</strain>
    </source>
</reference>
<organism>
    <name type="scientific">Pediculus humanus subsp. corporis</name>
    <name type="common">Body louse</name>
    <dbReference type="NCBI Taxonomy" id="121224"/>
    <lineage>
        <taxon>Eukaryota</taxon>
        <taxon>Metazoa</taxon>
        <taxon>Ecdysozoa</taxon>
        <taxon>Arthropoda</taxon>
        <taxon>Hexapoda</taxon>
        <taxon>Insecta</taxon>
        <taxon>Pterygota</taxon>
        <taxon>Neoptera</taxon>
        <taxon>Paraneoptera</taxon>
        <taxon>Psocodea</taxon>
        <taxon>Troctomorpha</taxon>
        <taxon>Phthiraptera</taxon>
        <taxon>Anoplura</taxon>
        <taxon>Pediculidae</taxon>
        <taxon>Pediculus</taxon>
    </lineage>
</organism>
<dbReference type="InParanoid" id="E0VCA1"/>
<dbReference type="CTD" id="8231507"/>
<dbReference type="InterPro" id="IPR010945">
    <property type="entry name" value="Malate_DH_type2"/>
</dbReference>
<sequence>MEETFFDLPLDRELYVPKKFLKKEKRPLRILVTDAGCRIAFNIIYEICSGKVFGKDQPIIIHLINSRGSMHHKAIILELETCGFAASKDFVLSSNPEIAYKNVDIVIAIATYEEIPGRSIANALIYQLMKARHLAIHIQDYASKNVKVIFAGPSTKAVTTLLGAFKKFAPNIPSQNVTCVTMLDVIISKSMLAAKLKTTTDKIKNVIIWANTFPDICNATVNMYPPNDIGKWEMKEIPIRDAIQDDIWLFTTFPMAIYQRTMKSELIKFGKAVALAVIEHLQCLLDESHGKTEYVSMGVISPSEIKYGVPPECGFSFPVSIKNGHWEIVDDVKYDTATHLNILRTIYNISHSVLSNSIMKVVAYMINYETSQKQMFNMRDKSFIEEIIDTNYWITRYFVTPIPAENVTKVVRERRRESKKSIAWDDDLSHEFFAFIPLRLTER</sequence>
<dbReference type="SUPFAM" id="SSF51735">
    <property type="entry name" value="NAD(P)-binding Rossmann-fold domains"/>
    <property type="match status" value="1"/>
</dbReference>
<dbReference type="RefSeq" id="XP_002423761.1">
    <property type="nucleotide sequence ID" value="XM_002423716.1"/>
</dbReference>
<evidence type="ECO:0000313" key="5">
    <source>
        <dbReference type="EnsemblMetazoa" id="PHUM084760-PA"/>
    </source>
</evidence>
<comment type="similarity">
    <text evidence="1">Belongs to the LDH/MDH superfamily. MDH type 2 family.</text>
</comment>
<dbReference type="OrthoDB" id="4069699at2759"/>
<dbReference type="GO" id="GO:0046554">
    <property type="term" value="F:L-malate dehydrogenase (NADP+) activity"/>
    <property type="evidence" value="ECO:0007669"/>
    <property type="project" value="UniProtKB-EC"/>
</dbReference>
<evidence type="ECO:0000256" key="1">
    <source>
        <dbReference type="ARBA" id="ARBA00009613"/>
    </source>
</evidence>
<name>E0VCA1_PEDHC</name>
<dbReference type="Pfam" id="PF02866">
    <property type="entry name" value="Ldh_1_C"/>
    <property type="match status" value="1"/>
</dbReference>
<dbReference type="PANTHER" id="PTHR23382">
    <property type="entry name" value="MALATE DEHYDROGENASE"/>
    <property type="match status" value="1"/>
</dbReference>
<dbReference type="Gene3D" id="3.90.110.10">
    <property type="entry name" value="Lactate dehydrogenase/glycoside hydrolase, family 4, C-terminal"/>
    <property type="match status" value="1"/>
</dbReference>
<evidence type="ECO:0000313" key="6">
    <source>
        <dbReference type="Proteomes" id="UP000009046"/>
    </source>
</evidence>
<dbReference type="Proteomes" id="UP000009046">
    <property type="component" value="Unassembled WGS sequence"/>
</dbReference>
<dbReference type="KEGG" id="phu:Phum_PHUM084760"/>
<dbReference type="InterPro" id="IPR036291">
    <property type="entry name" value="NAD(P)-bd_dom_sf"/>
</dbReference>
<reference evidence="5" key="3">
    <citation type="submission" date="2021-02" db="UniProtKB">
        <authorList>
            <consortium name="EnsemblMetazoa"/>
        </authorList>
    </citation>
    <scope>IDENTIFICATION</scope>
    <source>
        <strain evidence="5">USDA</strain>
    </source>
</reference>
<dbReference type="VEuPathDB" id="VectorBase:PHUM084760"/>
<dbReference type="InterPro" id="IPR022383">
    <property type="entry name" value="Lactate/malate_DH_C"/>
</dbReference>
<dbReference type="EC" id="1.1.1.82" evidence="4"/>
<keyword evidence="2 4" id="KW-0560">Oxidoreductase</keyword>
<dbReference type="GeneID" id="8231507"/>
<evidence type="ECO:0000313" key="4">
    <source>
        <dbReference type="EMBL" id="EEB11023.1"/>
    </source>
</evidence>
<dbReference type="Gene3D" id="3.40.50.720">
    <property type="entry name" value="NAD(P)-binding Rossmann-like Domain"/>
    <property type="match status" value="1"/>
</dbReference>
<proteinExistence type="inferred from homology"/>
<dbReference type="SUPFAM" id="SSF56327">
    <property type="entry name" value="LDH C-terminal domain-like"/>
    <property type="match status" value="1"/>
</dbReference>
<keyword evidence="6" id="KW-1185">Reference proteome</keyword>
<dbReference type="EMBL" id="AAZO01001012">
    <property type="status" value="NOT_ANNOTATED_CDS"/>
    <property type="molecule type" value="Genomic_DNA"/>
</dbReference>
<evidence type="ECO:0000259" key="3">
    <source>
        <dbReference type="Pfam" id="PF02866"/>
    </source>
</evidence>
<evidence type="ECO:0000256" key="2">
    <source>
        <dbReference type="ARBA" id="ARBA00023002"/>
    </source>
</evidence>
<dbReference type="STRING" id="121224.E0VCA1"/>
<dbReference type="eggNOG" id="KOG1496">
    <property type="taxonomic scope" value="Eukaryota"/>
</dbReference>
<dbReference type="EMBL" id="DS235051">
    <property type="protein sequence ID" value="EEB11023.1"/>
    <property type="molecule type" value="Genomic_DNA"/>
</dbReference>
<dbReference type="InterPro" id="IPR015955">
    <property type="entry name" value="Lactate_DH/Glyco_Ohase_4_C"/>
</dbReference>
<dbReference type="EMBL" id="AAZO01001011">
    <property type="status" value="NOT_ANNOTATED_CDS"/>
    <property type="molecule type" value="Genomic_DNA"/>
</dbReference>